<dbReference type="SMART" id="SM00347">
    <property type="entry name" value="HTH_MARR"/>
    <property type="match status" value="1"/>
</dbReference>
<reference evidence="5 6" key="1">
    <citation type="journal article" date="2008" name="Appl. Environ. Microbiol.">
        <title>Genomic insights into Mn(II) oxidation by the marine alphaproteobacterium Aurantimonas sp. strain SI85-9A1.</title>
        <authorList>
            <person name="Dick G.J."/>
            <person name="Podell S."/>
            <person name="Johnson H.A."/>
            <person name="Rivera-Espinoza Y."/>
            <person name="Bernier-Latmani R."/>
            <person name="McCarthy J.K."/>
            <person name="Torpey J.W."/>
            <person name="Clement B.G."/>
            <person name="Gaasterland T."/>
            <person name="Tebo B.M."/>
        </authorList>
    </citation>
    <scope>NUCLEOTIDE SEQUENCE [LARGE SCALE GENOMIC DNA]</scope>
    <source>
        <strain evidence="5 6">SI85-9A1</strain>
    </source>
</reference>
<dbReference type="BioCyc" id="AURANTIMONAS:SI859A1_00506-MONOMER"/>
<dbReference type="OrthoDB" id="7349109at2"/>
<dbReference type="InterPro" id="IPR039422">
    <property type="entry name" value="MarR/SlyA-like"/>
</dbReference>
<dbReference type="PROSITE" id="PS50995">
    <property type="entry name" value="HTH_MARR_2"/>
    <property type="match status" value="1"/>
</dbReference>
<dbReference type="Pfam" id="PF12802">
    <property type="entry name" value="MarR_2"/>
    <property type="match status" value="1"/>
</dbReference>
<evidence type="ECO:0000259" key="4">
    <source>
        <dbReference type="PROSITE" id="PS50995"/>
    </source>
</evidence>
<evidence type="ECO:0000256" key="3">
    <source>
        <dbReference type="ARBA" id="ARBA00023163"/>
    </source>
</evidence>
<dbReference type="GO" id="GO:0006950">
    <property type="term" value="P:response to stress"/>
    <property type="evidence" value="ECO:0007669"/>
    <property type="project" value="TreeGrafter"/>
</dbReference>
<accession>Q1YKY6</accession>
<comment type="caution">
    <text evidence="5">The sequence shown here is derived from an EMBL/GenBank/DDBJ whole genome shotgun (WGS) entry which is preliminary data.</text>
</comment>
<dbReference type="SUPFAM" id="SSF46785">
    <property type="entry name" value="Winged helix' DNA-binding domain"/>
    <property type="match status" value="1"/>
</dbReference>
<sequence>MPKERTGTTSLTMPGHLIRRLHQVSTMVFHSRVEAAGYDITPVQFAALDALAHNPDIDQKGLAKLVAKDRATLGSVLVRLEQKGLVDRRVSPQDKRARVLALTSEGKAVLARLLPVVMALQKEILPGLDDEEYRQFIALASKVSSVASAEEG</sequence>
<dbReference type="GO" id="GO:0003700">
    <property type="term" value="F:DNA-binding transcription factor activity"/>
    <property type="evidence" value="ECO:0007669"/>
    <property type="project" value="InterPro"/>
</dbReference>
<evidence type="ECO:0000313" key="5">
    <source>
        <dbReference type="EMBL" id="EAS50387.1"/>
    </source>
</evidence>
<keyword evidence="2" id="KW-0238">DNA-binding</keyword>
<organism evidence="5 6">
    <name type="scientific">Aurantimonas manganoxydans (strain ATCC BAA-1229 / DSM 21871 / SI85-9A1)</name>
    <dbReference type="NCBI Taxonomy" id="287752"/>
    <lineage>
        <taxon>Bacteria</taxon>
        <taxon>Pseudomonadati</taxon>
        <taxon>Pseudomonadota</taxon>
        <taxon>Alphaproteobacteria</taxon>
        <taxon>Hyphomicrobiales</taxon>
        <taxon>Aurantimonadaceae</taxon>
        <taxon>Aurantimonas</taxon>
    </lineage>
</organism>
<proteinExistence type="predicted"/>
<dbReference type="PANTHER" id="PTHR33164">
    <property type="entry name" value="TRANSCRIPTIONAL REGULATOR, MARR FAMILY"/>
    <property type="match status" value="1"/>
</dbReference>
<dbReference type="PROSITE" id="PS01117">
    <property type="entry name" value="HTH_MARR_1"/>
    <property type="match status" value="1"/>
</dbReference>
<dbReference type="HOGENOM" id="CLU_083287_4_0_5"/>
<protein>
    <submittedName>
        <fullName evidence="5">Putative transcriptional regulator protein</fullName>
    </submittedName>
</protein>
<dbReference type="RefSeq" id="WP_009208382.1">
    <property type="nucleotide sequence ID" value="NZ_BBWP01000012.1"/>
</dbReference>
<dbReference type="PRINTS" id="PR00598">
    <property type="entry name" value="HTHMARR"/>
</dbReference>
<dbReference type="InterPro" id="IPR036390">
    <property type="entry name" value="WH_DNA-bd_sf"/>
</dbReference>
<dbReference type="PANTHER" id="PTHR33164:SF95">
    <property type="entry name" value="TRANSCRIPTIONAL REGULATOR"/>
    <property type="match status" value="1"/>
</dbReference>
<keyword evidence="6" id="KW-1185">Reference proteome</keyword>
<dbReference type="InterPro" id="IPR000835">
    <property type="entry name" value="HTH_MarR-typ"/>
</dbReference>
<gene>
    <name evidence="5" type="ORF">SI859A1_00506</name>
</gene>
<dbReference type="EMBL" id="AAPJ01000002">
    <property type="protein sequence ID" value="EAS50387.1"/>
    <property type="molecule type" value="Genomic_DNA"/>
</dbReference>
<keyword evidence="3" id="KW-0804">Transcription</keyword>
<dbReference type="Gene3D" id="1.10.10.10">
    <property type="entry name" value="Winged helix-like DNA-binding domain superfamily/Winged helix DNA-binding domain"/>
    <property type="match status" value="1"/>
</dbReference>
<dbReference type="InterPro" id="IPR036388">
    <property type="entry name" value="WH-like_DNA-bd_sf"/>
</dbReference>
<evidence type="ECO:0000256" key="1">
    <source>
        <dbReference type="ARBA" id="ARBA00023015"/>
    </source>
</evidence>
<dbReference type="GO" id="GO:0003677">
    <property type="term" value="F:DNA binding"/>
    <property type="evidence" value="ECO:0007669"/>
    <property type="project" value="UniProtKB-KW"/>
</dbReference>
<dbReference type="InterPro" id="IPR023187">
    <property type="entry name" value="Tscrpt_reg_MarR-type_CS"/>
</dbReference>
<dbReference type="Proteomes" id="UP000000321">
    <property type="component" value="Unassembled WGS sequence"/>
</dbReference>
<evidence type="ECO:0000256" key="2">
    <source>
        <dbReference type="ARBA" id="ARBA00023125"/>
    </source>
</evidence>
<dbReference type="AlphaFoldDB" id="Q1YKY6"/>
<feature type="domain" description="HTH marR-type" evidence="4">
    <location>
        <begin position="14"/>
        <end position="145"/>
    </location>
</feature>
<name>Q1YKY6_AURMS</name>
<keyword evidence="1" id="KW-0805">Transcription regulation</keyword>
<evidence type="ECO:0000313" key="6">
    <source>
        <dbReference type="Proteomes" id="UP000000321"/>
    </source>
</evidence>